<evidence type="ECO:0000259" key="2">
    <source>
        <dbReference type="Pfam" id="PF03632"/>
    </source>
</evidence>
<evidence type="ECO:0000259" key="3">
    <source>
        <dbReference type="Pfam" id="PF03633"/>
    </source>
</evidence>
<comment type="caution">
    <text evidence="4">The sequence shown here is derived from an EMBL/GenBank/DDBJ whole genome shotgun (WGS) entry which is preliminary data.</text>
</comment>
<organism evidence="4 5">
    <name type="scientific">Mycobacterium scrofulaceum</name>
    <dbReference type="NCBI Taxonomy" id="1783"/>
    <lineage>
        <taxon>Bacteria</taxon>
        <taxon>Bacillati</taxon>
        <taxon>Actinomycetota</taxon>
        <taxon>Actinomycetes</taxon>
        <taxon>Mycobacteriales</taxon>
        <taxon>Mycobacteriaceae</taxon>
        <taxon>Mycobacterium</taxon>
    </lineage>
</organism>
<dbReference type="Pfam" id="PF03633">
    <property type="entry name" value="Glyco_hydro_65C"/>
    <property type="match status" value="1"/>
</dbReference>
<dbReference type="GO" id="GO:0004553">
    <property type="term" value="F:hydrolase activity, hydrolyzing O-glycosyl compounds"/>
    <property type="evidence" value="ECO:0007669"/>
    <property type="project" value="TreeGrafter"/>
</dbReference>
<dbReference type="InterPro" id="IPR005195">
    <property type="entry name" value="Glyco_hydro_65_M"/>
</dbReference>
<accession>A0A1A2UN83</accession>
<dbReference type="Gene3D" id="1.50.10.10">
    <property type="match status" value="1"/>
</dbReference>
<proteinExistence type="predicted"/>
<dbReference type="Gene3D" id="2.60.420.10">
    <property type="entry name" value="Maltose phosphorylase, domain 3"/>
    <property type="match status" value="1"/>
</dbReference>
<evidence type="ECO:0000256" key="1">
    <source>
        <dbReference type="ARBA" id="ARBA00023295"/>
    </source>
</evidence>
<evidence type="ECO:0000313" key="4">
    <source>
        <dbReference type="EMBL" id="OBH89920.1"/>
    </source>
</evidence>
<keyword evidence="1" id="KW-0326">Glycosidase</keyword>
<evidence type="ECO:0000313" key="5">
    <source>
        <dbReference type="Proteomes" id="UP000092207"/>
    </source>
</evidence>
<name>A0A1A2UN83_MYCSC</name>
<dbReference type="SUPFAM" id="SSF48208">
    <property type="entry name" value="Six-hairpin glycosidases"/>
    <property type="match status" value="1"/>
</dbReference>
<reference evidence="4 5" key="1">
    <citation type="submission" date="2016-06" db="EMBL/GenBank/DDBJ databases">
        <authorList>
            <person name="Kjaerup R.B."/>
            <person name="Dalgaard T.S."/>
            <person name="Juul-Madsen H.R."/>
        </authorList>
    </citation>
    <scope>NUCLEOTIDE SEQUENCE [LARGE SCALE GENOMIC DNA]</scope>
    <source>
        <strain evidence="4 5">E2838</strain>
    </source>
</reference>
<dbReference type="Proteomes" id="UP000092207">
    <property type="component" value="Unassembled WGS sequence"/>
</dbReference>
<dbReference type="PANTHER" id="PTHR11051:SF8">
    <property type="entry name" value="PROTEIN-GLUCOSYLGALACTOSYLHYDROXYLYSINE GLUCOSIDASE"/>
    <property type="match status" value="1"/>
</dbReference>
<evidence type="ECO:0008006" key="6">
    <source>
        <dbReference type="Google" id="ProtNLM"/>
    </source>
</evidence>
<feature type="domain" description="Glycoside hydrolase family 65 C-terminal" evidence="3">
    <location>
        <begin position="74"/>
        <end position="137"/>
    </location>
</feature>
<dbReference type="InterPro" id="IPR005194">
    <property type="entry name" value="Glyco_hydro_65_C"/>
</dbReference>
<dbReference type="InterPro" id="IPR012341">
    <property type="entry name" value="6hp_glycosidase-like_sf"/>
</dbReference>
<sequence length="146" mass="16103">MDYYLARTSEGSTLSALVHSWVLTRANRHHAMKYFVQVLASDIVDIQGGTTAEGIHLAAMAGSIDLLQRCFTGLETRDDRLILSPQWPNALDPIEFPFVYRGQRLHLRVSGRAAELTSEAGNSASVTVECRGRVHQLLPGRTVEVA</sequence>
<dbReference type="GO" id="GO:0005975">
    <property type="term" value="P:carbohydrate metabolic process"/>
    <property type="evidence" value="ECO:0007669"/>
    <property type="project" value="InterPro"/>
</dbReference>
<dbReference type="EMBL" id="LZJY01000365">
    <property type="protein sequence ID" value="OBH89920.1"/>
    <property type="molecule type" value="Genomic_DNA"/>
</dbReference>
<gene>
    <name evidence="4" type="ORF">A5679_24770</name>
</gene>
<dbReference type="Pfam" id="PF03632">
    <property type="entry name" value="Glyco_hydro_65m"/>
    <property type="match status" value="1"/>
</dbReference>
<feature type="domain" description="Glycoside hydrolase family 65 central catalytic" evidence="2">
    <location>
        <begin position="1"/>
        <end position="64"/>
    </location>
</feature>
<protein>
    <recommendedName>
        <fullName evidence="6">Glycoside hydrolase family 65 central catalytic domain-containing protein</fullName>
    </recommendedName>
</protein>
<dbReference type="PANTHER" id="PTHR11051">
    <property type="entry name" value="GLYCOSYL HYDROLASE-RELATED"/>
    <property type="match status" value="1"/>
</dbReference>
<dbReference type="InterPro" id="IPR008928">
    <property type="entry name" value="6-hairpin_glycosidase_sf"/>
</dbReference>
<keyword evidence="1" id="KW-0378">Hydrolase</keyword>
<dbReference type="AlphaFoldDB" id="A0A1A2UN83"/>